<dbReference type="SUPFAM" id="SSF47203">
    <property type="entry name" value="Acyl-CoA dehydrogenase C-terminal domain-like"/>
    <property type="match status" value="1"/>
</dbReference>
<evidence type="ECO:0000313" key="7">
    <source>
        <dbReference type="Proteomes" id="UP000199017"/>
    </source>
</evidence>
<dbReference type="AlphaFoldDB" id="A0A1G8IIQ1"/>
<dbReference type="OrthoDB" id="9785203at2"/>
<dbReference type="PIRSF" id="PIRSF016578">
    <property type="entry name" value="HsaA"/>
    <property type="match status" value="1"/>
</dbReference>
<dbReference type="SUPFAM" id="SSF56645">
    <property type="entry name" value="Acyl-CoA dehydrogenase NM domain-like"/>
    <property type="match status" value="1"/>
</dbReference>
<dbReference type="PANTHER" id="PTHR43884:SF25">
    <property type="entry name" value="ACYL-COA DEHYDROGENASE YDBM-RELATED"/>
    <property type="match status" value="1"/>
</dbReference>
<evidence type="ECO:0000313" key="6">
    <source>
        <dbReference type="EMBL" id="SDI18774.1"/>
    </source>
</evidence>
<feature type="domain" description="Acyl-CoA dehydrogenase C-terminal" evidence="5">
    <location>
        <begin position="242"/>
        <end position="361"/>
    </location>
</feature>
<protein>
    <submittedName>
        <fullName evidence="6">Acyl-CoA dehydrogenase</fullName>
    </submittedName>
</protein>
<keyword evidence="2" id="KW-0560">Oxidoreductase</keyword>
<keyword evidence="7" id="KW-1185">Reference proteome</keyword>
<dbReference type="InterPro" id="IPR013107">
    <property type="entry name" value="Acyl-CoA_DH_C"/>
</dbReference>
<gene>
    <name evidence="6" type="ORF">SAMN05216352_105213</name>
</gene>
<accession>A0A1G8IIQ1</accession>
<evidence type="ECO:0000259" key="3">
    <source>
        <dbReference type="Pfam" id="PF02770"/>
    </source>
</evidence>
<dbReference type="EMBL" id="FNDU01000005">
    <property type="protein sequence ID" value="SDI18774.1"/>
    <property type="molecule type" value="Genomic_DNA"/>
</dbReference>
<evidence type="ECO:0000256" key="1">
    <source>
        <dbReference type="ARBA" id="ARBA00022630"/>
    </source>
</evidence>
<dbReference type="CDD" id="cd00567">
    <property type="entry name" value="ACAD"/>
    <property type="match status" value="1"/>
</dbReference>
<dbReference type="GO" id="GO:0003995">
    <property type="term" value="F:acyl-CoA dehydrogenase activity"/>
    <property type="evidence" value="ECO:0007669"/>
    <property type="project" value="TreeGrafter"/>
</dbReference>
<dbReference type="RefSeq" id="WP_091584586.1">
    <property type="nucleotide sequence ID" value="NZ_FNDU01000005.1"/>
</dbReference>
<dbReference type="InterPro" id="IPR036250">
    <property type="entry name" value="AcylCo_DH-like_C"/>
</dbReference>
<dbReference type="Gene3D" id="1.10.540.10">
    <property type="entry name" value="Acyl-CoA dehydrogenase/oxidase, N-terminal domain"/>
    <property type="match status" value="1"/>
</dbReference>
<keyword evidence="1" id="KW-0285">Flavoprotein</keyword>
<dbReference type="Pfam" id="PF08028">
    <property type="entry name" value="Acyl-CoA_dh_2"/>
    <property type="match status" value="1"/>
</dbReference>
<organism evidence="6 7">
    <name type="scientific">Alteribacillus bidgolensis</name>
    <dbReference type="NCBI Taxonomy" id="930129"/>
    <lineage>
        <taxon>Bacteria</taxon>
        <taxon>Bacillati</taxon>
        <taxon>Bacillota</taxon>
        <taxon>Bacilli</taxon>
        <taxon>Bacillales</taxon>
        <taxon>Bacillaceae</taxon>
        <taxon>Alteribacillus</taxon>
    </lineage>
</organism>
<dbReference type="Gene3D" id="1.20.140.10">
    <property type="entry name" value="Butyryl-CoA Dehydrogenase, subunit A, domain 3"/>
    <property type="match status" value="1"/>
</dbReference>
<dbReference type="Proteomes" id="UP000199017">
    <property type="component" value="Unassembled WGS sequence"/>
</dbReference>
<dbReference type="InterPro" id="IPR009100">
    <property type="entry name" value="AcylCoA_DH/oxidase_NM_dom_sf"/>
</dbReference>
<evidence type="ECO:0000256" key="2">
    <source>
        <dbReference type="ARBA" id="ARBA00023002"/>
    </source>
</evidence>
<feature type="domain" description="Acyl-CoA dehydrogenase/oxidase N-terminal" evidence="4">
    <location>
        <begin position="26"/>
        <end position="94"/>
    </location>
</feature>
<dbReference type="PANTHER" id="PTHR43884">
    <property type="entry name" value="ACYL-COA DEHYDROGENASE"/>
    <property type="match status" value="1"/>
</dbReference>
<dbReference type="GO" id="GO:0050660">
    <property type="term" value="F:flavin adenine dinucleotide binding"/>
    <property type="evidence" value="ECO:0007669"/>
    <property type="project" value="InterPro"/>
</dbReference>
<dbReference type="Pfam" id="PF02770">
    <property type="entry name" value="Acyl-CoA_dh_M"/>
    <property type="match status" value="1"/>
</dbReference>
<evidence type="ECO:0000259" key="5">
    <source>
        <dbReference type="Pfam" id="PF08028"/>
    </source>
</evidence>
<dbReference type="Gene3D" id="2.40.110.10">
    <property type="entry name" value="Butyryl-CoA Dehydrogenase, subunit A, domain 2"/>
    <property type="match status" value="1"/>
</dbReference>
<dbReference type="Pfam" id="PF02771">
    <property type="entry name" value="Acyl-CoA_dh_N"/>
    <property type="match status" value="1"/>
</dbReference>
<evidence type="ECO:0000259" key="4">
    <source>
        <dbReference type="Pfam" id="PF02771"/>
    </source>
</evidence>
<dbReference type="InterPro" id="IPR037069">
    <property type="entry name" value="AcylCoA_DH/ox_N_sf"/>
</dbReference>
<dbReference type="InterPro" id="IPR013786">
    <property type="entry name" value="AcylCoA_DH/ox_N"/>
</dbReference>
<dbReference type="InterPro" id="IPR006091">
    <property type="entry name" value="Acyl-CoA_Oxase/DH_mid-dom"/>
</dbReference>
<sequence>MDLFNLNNMEERLTALEQAVHPFKERAYIHDKEGSFPVENIQDLKDIGYTALTIPKDYGGKEISLLELVKLQEIIGKADGSTALSIGWHMGIVKNIGEQKNWPEDLYEYFCNEALQRGALLNNTATEPATGSPTRGGKPETTAVFSSDQWKINGRKTFTTMAPVLDYFVVSATIPKEDKVANFLIPRENEGLTIEETWDSIAMRGTGSNDLVLKNVCIPKHYLVSYLAPGDKPAAGWLLHIPACYLGIAKAAQEYAIQFATEYSPNSIKGTISDLPNVRQKIGEIELLAQKSSHFLYSVAKKWDESSNEKRQEMKPELGAVKYSVVNDAITMVDLAMRIAGAKSLSSQNPLQRYYRDVRAGLHNPPMDDMTIMLLASDSINRAGTSS</sequence>
<reference evidence="6 7" key="1">
    <citation type="submission" date="2016-10" db="EMBL/GenBank/DDBJ databases">
        <authorList>
            <person name="de Groot N.N."/>
        </authorList>
    </citation>
    <scope>NUCLEOTIDE SEQUENCE [LARGE SCALE GENOMIC DNA]</scope>
    <source>
        <strain evidence="7">P4B,CCM 7963,CECT 7998,DSM 25260,IBRC-M 10614,KCTC 13821</strain>
    </source>
</reference>
<name>A0A1G8IIQ1_9BACI</name>
<proteinExistence type="predicted"/>
<feature type="domain" description="Acyl-CoA oxidase/dehydrogenase middle" evidence="3">
    <location>
        <begin position="125"/>
        <end position="216"/>
    </location>
</feature>
<dbReference type="InterPro" id="IPR046373">
    <property type="entry name" value="Acyl-CoA_Oxase/DH_mid-dom_sf"/>
</dbReference>
<dbReference type="STRING" id="930129.SAMN05216352_105213"/>